<keyword evidence="3" id="KW-1185">Reference proteome</keyword>
<comment type="caution">
    <text evidence="2">The sequence shown here is derived from an EMBL/GenBank/DDBJ whole genome shotgun (WGS) entry which is preliminary data.</text>
</comment>
<name>A0A830H8H3_9CHLO</name>
<feature type="region of interest" description="Disordered" evidence="1">
    <location>
        <begin position="86"/>
        <end position="193"/>
    </location>
</feature>
<feature type="compositionally biased region" description="Low complexity" evidence="1">
    <location>
        <begin position="152"/>
        <end position="162"/>
    </location>
</feature>
<evidence type="ECO:0000256" key="1">
    <source>
        <dbReference type="SAM" id="MobiDB-lite"/>
    </source>
</evidence>
<organism evidence="2 3">
    <name type="scientific">Pycnococcus provasolii</name>
    <dbReference type="NCBI Taxonomy" id="41880"/>
    <lineage>
        <taxon>Eukaryota</taxon>
        <taxon>Viridiplantae</taxon>
        <taxon>Chlorophyta</taxon>
        <taxon>Pseudoscourfieldiophyceae</taxon>
        <taxon>Pseudoscourfieldiales</taxon>
        <taxon>Pycnococcaceae</taxon>
        <taxon>Pycnococcus</taxon>
    </lineage>
</organism>
<dbReference type="EMBL" id="BNJQ01000004">
    <property type="protein sequence ID" value="GHP02988.1"/>
    <property type="molecule type" value="Genomic_DNA"/>
</dbReference>
<evidence type="ECO:0000313" key="2">
    <source>
        <dbReference type="EMBL" id="GHP02988.1"/>
    </source>
</evidence>
<dbReference type="AlphaFoldDB" id="A0A830H8H3"/>
<reference evidence="2" key="1">
    <citation type="submission" date="2020-10" db="EMBL/GenBank/DDBJ databases">
        <title>Unveiling of a novel bifunctional photoreceptor, Dualchrome1, isolated from a cosmopolitan green alga.</title>
        <authorList>
            <person name="Suzuki S."/>
            <person name="Kawachi M."/>
        </authorList>
    </citation>
    <scope>NUCLEOTIDE SEQUENCE</scope>
    <source>
        <strain evidence="2">NIES 2893</strain>
    </source>
</reference>
<protein>
    <submittedName>
        <fullName evidence="2">Uncharacterized protein</fullName>
    </submittedName>
</protein>
<sequence>MPLFLVGWQHAPSTVTLIRANHPKHLAKIITSCGFDANTCVWTEYQGPLFLNFNAHARRIHVQPTHNTDADEEGNVPPNTTSVMKEGADGLFRPIPGSIPAEEFPASPGADGGRLAQSLRGKAANHAASQDGALAPVDDVGAAATSAENEDGALAPVDDAPAPEAPPPAALEEAVEEEKGAAKPSIDPAGAEDLLDAELENELLARV</sequence>
<accession>A0A830H8H3</accession>
<gene>
    <name evidence="2" type="ORF">PPROV_000174300</name>
</gene>
<evidence type="ECO:0000313" key="3">
    <source>
        <dbReference type="Proteomes" id="UP000660262"/>
    </source>
</evidence>
<dbReference type="Proteomes" id="UP000660262">
    <property type="component" value="Unassembled WGS sequence"/>
</dbReference>
<proteinExistence type="predicted"/>